<name>A0A971M538_9BACT</name>
<evidence type="ECO:0000256" key="4">
    <source>
        <dbReference type="ARBA" id="ARBA00022793"/>
    </source>
</evidence>
<proteinExistence type="inferred from homology"/>
<comment type="catalytic activity">
    <reaction evidence="9">
        <text>carboxyspermidine + H(+) = spermidine + CO2</text>
        <dbReference type="Rhea" id="RHEA:34095"/>
        <dbReference type="ChEBI" id="CHEBI:15378"/>
        <dbReference type="ChEBI" id="CHEBI:16526"/>
        <dbReference type="ChEBI" id="CHEBI:57834"/>
        <dbReference type="ChEBI" id="CHEBI:65072"/>
        <dbReference type="EC" id="4.1.1.96"/>
    </reaction>
</comment>
<dbReference type="InterPro" id="IPR009006">
    <property type="entry name" value="Ala_racemase/Decarboxylase_C"/>
</dbReference>
<keyword evidence="5" id="KW-0663">Pyridoxal phosphate</keyword>
<organism evidence="13 14">
    <name type="scientific">Syntrophorhabdus aromaticivorans</name>
    <dbReference type="NCBI Taxonomy" id="328301"/>
    <lineage>
        <taxon>Bacteria</taxon>
        <taxon>Pseudomonadati</taxon>
        <taxon>Thermodesulfobacteriota</taxon>
        <taxon>Syntrophorhabdia</taxon>
        <taxon>Syntrophorhabdales</taxon>
        <taxon>Syntrophorhabdaceae</taxon>
        <taxon>Syntrophorhabdus</taxon>
    </lineage>
</organism>
<reference evidence="13" key="2">
    <citation type="submission" date="2020-01" db="EMBL/GenBank/DDBJ databases">
        <authorList>
            <person name="Campanaro S."/>
        </authorList>
    </citation>
    <scope>NUCLEOTIDE SEQUENCE</scope>
    <source>
        <strain evidence="13">AS06rmzACSIP_7</strain>
    </source>
</reference>
<dbReference type="Pfam" id="PF00278">
    <property type="entry name" value="Orn_DAP_Arg_deC"/>
    <property type="match status" value="1"/>
</dbReference>
<evidence type="ECO:0000256" key="10">
    <source>
        <dbReference type="ARBA" id="ARBA00047389"/>
    </source>
</evidence>
<dbReference type="PANTHER" id="PTHR43727:SF1">
    <property type="entry name" value="CARBOXYNORSPERMIDINE_CARBOXYSPERMIDINE DECARBOXYLASE"/>
    <property type="match status" value="1"/>
</dbReference>
<feature type="domain" description="Orn/DAP/Arg decarboxylase 2 C-terminal" evidence="12">
    <location>
        <begin position="98"/>
        <end position="337"/>
    </location>
</feature>
<evidence type="ECO:0000256" key="2">
    <source>
        <dbReference type="ARBA" id="ARBA00012259"/>
    </source>
</evidence>
<dbReference type="InterPro" id="IPR029066">
    <property type="entry name" value="PLP-binding_barrel"/>
</dbReference>
<dbReference type="EC" id="4.1.1.96" evidence="2"/>
<evidence type="ECO:0000256" key="11">
    <source>
        <dbReference type="PIRSR" id="PIRSR038941-1"/>
    </source>
</evidence>
<feature type="binding site" evidence="11">
    <location>
        <position position="281"/>
    </location>
    <ligand>
        <name>substrate</name>
    </ligand>
</feature>
<dbReference type="InterPro" id="IPR005730">
    <property type="entry name" value="Nsp_de-COase"/>
</dbReference>
<evidence type="ECO:0000313" key="13">
    <source>
        <dbReference type="EMBL" id="NLW36193.1"/>
    </source>
</evidence>
<dbReference type="GO" id="GO:0045312">
    <property type="term" value="P:nor-spermidine biosynthetic process"/>
    <property type="evidence" value="ECO:0007669"/>
    <property type="project" value="InterPro"/>
</dbReference>
<keyword evidence="4" id="KW-0210">Decarboxylase</keyword>
<evidence type="ECO:0000256" key="5">
    <source>
        <dbReference type="ARBA" id="ARBA00022898"/>
    </source>
</evidence>
<dbReference type="GO" id="GO:0009089">
    <property type="term" value="P:lysine biosynthetic process via diaminopimelate"/>
    <property type="evidence" value="ECO:0007669"/>
    <property type="project" value="TreeGrafter"/>
</dbReference>
<dbReference type="NCBIfam" id="TIGR01047">
    <property type="entry name" value="nspC"/>
    <property type="match status" value="1"/>
</dbReference>
<dbReference type="GO" id="GO:0008295">
    <property type="term" value="P:spermidine biosynthetic process"/>
    <property type="evidence" value="ECO:0007669"/>
    <property type="project" value="UniProtKB-KW"/>
</dbReference>
<evidence type="ECO:0000256" key="3">
    <source>
        <dbReference type="ARBA" id="ARBA00013633"/>
    </source>
</evidence>
<gene>
    <name evidence="13" type="primary">nspC</name>
    <name evidence="13" type="ORF">GXY80_12070</name>
</gene>
<keyword evidence="6" id="KW-0745">Spermidine biosynthesis</keyword>
<evidence type="ECO:0000256" key="9">
    <source>
        <dbReference type="ARBA" id="ARBA00047351"/>
    </source>
</evidence>
<dbReference type="CDD" id="cd06829">
    <property type="entry name" value="PLPDE_III_CANSDC"/>
    <property type="match status" value="1"/>
</dbReference>
<dbReference type="EMBL" id="JAAYEE010000221">
    <property type="protein sequence ID" value="NLW36193.1"/>
    <property type="molecule type" value="Genomic_DNA"/>
</dbReference>
<dbReference type="Gene3D" id="3.20.20.10">
    <property type="entry name" value="Alanine racemase"/>
    <property type="match status" value="1"/>
</dbReference>
<dbReference type="Proteomes" id="UP000777265">
    <property type="component" value="Unassembled WGS sequence"/>
</dbReference>
<reference evidence="13" key="1">
    <citation type="journal article" date="2020" name="Biotechnol. Biofuels">
        <title>New insights from the biogas microbiome by comprehensive genome-resolved metagenomics of nearly 1600 species originating from multiple anaerobic digesters.</title>
        <authorList>
            <person name="Campanaro S."/>
            <person name="Treu L."/>
            <person name="Rodriguez-R L.M."/>
            <person name="Kovalovszki A."/>
            <person name="Ziels R.M."/>
            <person name="Maus I."/>
            <person name="Zhu X."/>
            <person name="Kougias P.G."/>
            <person name="Basile A."/>
            <person name="Luo G."/>
            <person name="Schluter A."/>
            <person name="Konstantinidis K.T."/>
            <person name="Angelidaki I."/>
        </authorList>
    </citation>
    <scope>NUCLEOTIDE SEQUENCE</scope>
    <source>
        <strain evidence="13">AS06rmzACSIP_7</strain>
    </source>
</reference>
<dbReference type="SUPFAM" id="SSF51419">
    <property type="entry name" value="PLP-binding barrel"/>
    <property type="match status" value="1"/>
</dbReference>
<dbReference type="Gene3D" id="2.40.37.10">
    <property type="entry name" value="Lyase, Ornithine Decarboxylase, Chain A, domain 1"/>
    <property type="match status" value="1"/>
</dbReference>
<feature type="binding site" evidence="11">
    <location>
        <position position="245"/>
    </location>
    <ligand>
        <name>substrate</name>
    </ligand>
</feature>
<comment type="similarity">
    <text evidence="8">Belongs to the Orn/Lys/Arg decarboxylase class-II family. NspC subfamily.</text>
</comment>
<evidence type="ECO:0000313" key="14">
    <source>
        <dbReference type="Proteomes" id="UP000777265"/>
    </source>
</evidence>
<accession>A0A971M538</accession>
<dbReference type="PANTHER" id="PTHR43727">
    <property type="entry name" value="DIAMINOPIMELATE DECARBOXYLASE"/>
    <property type="match status" value="1"/>
</dbReference>
<sequence>MEGATQAPVISTPVYLIDETLIEENMRILQYVKDRTGCKIFHALKAYAVFATFPVMSRYLDGTCASGLNEARLGREEFKKEVHTFGAAYREDEIDRILRYSDSIIFNSFHQLETYGRRARKQGVEIGLRVNPGHAEVETEMYNPCAPRSRLGIVHDAFKDEFPGYGDMVDGLHFHAMCEQNSDVLERILVFFERLYGPCIRGLKWVNFGGGHHITRDDYDIERLVGLVNSFKERYGVQVYLEPGEASILNAGVLIASVLDIVKNEAEIAIIDASAEAHMPDVLLMPYRPNIMKSGEPNDKQYTYRIAGPTCLAGDIVGDYSFDQPLKRGDRLVFTDMALYSIVKNTTFNGINLPDIAVVRDGGTVEPVKRFGYKDYRDRQS</sequence>
<evidence type="ECO:0000256" key="8">
    <source>
        <dbReference type="ARBA" id="ARBA00025802"/>
    </source>
</evidence>
<evidence type="ECO:0000256" key="1">
    <source>
        <dbReference type="ARBA" id="ARBA00001933"/>
    </source>
</evidence>
<keyword evidence="7 13" id="KW-0456">Lyase</keyword>
<comment type="caution">
    <text evidence="13">The sequence shown here is derived from an EMBL/GenBank/DDBJ whole genome shotgun (WGS) entry which is preliminary data.</text>
</comment>
<comment type="cofactor">
    <cofactor evidence="1">
        <name>pyridoxal 5'-phosphate</name>
        <dbReference type="ChEBI" id="CHEBI:597326"/>
    </cofactor>
</comment>
<dbReference type="FunFam" id="3.20.20.10:FF:000012">
    <property type="entry name" value="Carboxynorspermidine/carboxyspermidine decarboxylase"/>
    <property type="match status" value="1"/>
</dbReference>
<dbReference type="SUPFAM" id="SSF50621">
    <property type="entry name" value="Alanine racemase C-terminal domain-like"/>
    <property type="match status" value="1"/>
</dbReference>
<dbReference type="GO" id="GO:0008836">
    <property type="term" value="F:diaminopimelate decarboxylase activity"/>
    <property type="evidence" value="ECO:0007669"/>
    <property type="project" value="TreeGrafter"/>
</dbReference>
<dbReference type="InterPro" id="IPR022643">
    <property type="entry name" value="De-COase2_C"/>
</dbReference>
<evidence type="ECO:0000256" key="7">
    <source>
        <dbReference type="ARBA" id="ARBA00023239"/>
    </source>
</evidence>
<dbReference type="PIRSF" id="PIRSF038941">
    <property type="entry name" value="NspC"/>
    <property type="match status" value="1"/>
</dbReference>
<evidence type="ECO:0000256" key="6">
    <source>
        <dbReference type="ARBA" id="ARBA00023066"/>
    </source>
</evidence>
<protein>
    <recommendedName>
        <fullName evidence="3">Carboxynorspermidine/carboxyspermidine decarboxylase</fullName>
        <ecNumber evidence="2">4.1.1.96</ecNumber>
    </recommendedName>
</protein>
<dbReference type="AlphaFoldDB" id="A0A971M538"/>
<evidence type="ECO:0000259" key="12">
    <source>
        <dbReference type="Pfam" id="PF00278"/>
    </source>
</evidence>
<comment type="catalytic activity">
    <reaction evidence="10">
        <text>carboxynorspermidine + H(+) = norspermidine + CO2</text>
        <dbReference type="Rhea" id="RHEA:34099"/>
        <dbReference type="ChEBI" id="CHEBI:15378"/>
        <dbReference type="ChEBI" id="CHEBI:16526"/>
        <dbReference type="ChEBI" id="CHEBI:57920"/>
        <dbReference type="ChEBI" id="CHEBI:65070"/>
        <dbReference type="EC" id="4.1.1.96"/>
    </reaction>
</comment>